<keyword evidence="4" id="KW-1185">Reference proteome</keyword>
<proteinExistence type="predicted"/>
<sequence length="742" mass="81760">MKWLFLLMPTIFVFSQSTSTRWQDHFSYNNIKHIWEINGLIFCSAENGIFSYDPVSGEIQKISKTTQLNDVGITAFNYNPDNEIIFIGYESGELDILTPDGNRNLLQVPLHQGYTGSKIINHITTHQNTAIISGEWGIVTFSLEDFEFMETTYFIIGGNYFGVKESVVMDGIIYSAGNGGIHTHALDGFTANFTSWQQPQGIPNSPYQDIVAFNGNIIANTWGNTYRFDGNSWMFMGNYPSLRDININGNVLTISELNSAYNFDNNLNLTETVSFTQDLNTAAKIGNVTYGGSKQEGLIAGLNNIIPDGPYNNKSWSVTAFDKQIWVAPGGVNDFSQPQFNFDGYYHFDGISWKQIKSQSMLNAKDIVHIEVNTKNPSEVYVSSWMEFPDWNPLSANTHIGMFKMVDDVMVNHYNSENSGLKFKERIAGSKLDEQGNLWVAQGFVNDQTMGLAKKDANGAWSYIGLGGKTGAMRPIVYNGFAFVPSPRAAGGGVFISDMSSVYSITSSASNGKLPTDYVVCVAIEQNGTLWIGTELGLRILYNPIETVQSGSFETQPIIIEQNGIPEALLMDTQINDIEVDGANRKWIATETSGVFYVSENGEETIFNFTSGNSPLPSNKVNDINVDPTTGVVYFATDKGIVSYRSDAVDVGESFGDVYSYPNPVRPGFNGNVVIKGLPNDADVRIVDVVGNLIYNTKAAGGIAQWDTKNLKGKPVASGIYLVLMTNRDASETKQTKIAIVR</sequence>
<dbReference type="Gene3D" id="2.130.10.10">
    <property type="entry name" value="YVTN repeat-like/Quinoprotein amine dehydrogenase"/>
    <property type="match status" value="1"/>
</dbReference>
<dbReference type="AlphaFoldDB" id="A0A1W1Y7L2"/>
<dbReference type="SUPFAM" id="SSF63829">
    <property type="entry name" value="Calcium-dependent phosphotriesterase"/>
    <property type="match status" value="2"/>
</dbReference>
<dbReference type="InterPro" id="IPR015943">
    <property type="entry name" value="WD40/YVTN_repeat-like_dom_sf"/>
</dbReference>
<evidence type="ECO:0000259" key="2">
    <source>
        <dbReference type="Pfam" id="PF21544"/>
    </source>
</evidence>
<evidence type="ECO:0000313" key="4">
    <source>
        <dbReference type="Proteomes" id="UP000192393"/>
    </source>
</evidence>
<dbReference type="InterPro" id="IPR048954">
    <property type="entry name" value="PorZ_N"/>
</dbReference>
<dbReference type="EMBL" id="FWXS01000001">
    <property type="protein sequence ID" value="SMC31821.1"/>
    <property type="molecule type" value="Genomic_DNA"/>
</dbReference>
<name>A0A1W1Y7L2_9FLAO</name>
<dbReference type="STRING" id="1434700.SAMN06296427_10123"/>
<dbReference type="NCBIfam" id="TIGR04183">
    <property type="entry name" value="Por_Secre_tail"/>
    <property type="match status" value="1"/>
</dbReference>
<dbReference type="Proteomes" id="UP000192393">
    <property type="component" value="Unassembled WGS sequence"/>
</dbReference>
<protein>
    <submittedName>
        <fullName evidence="3">Por secretion system C-terminal sorting domain-containing protein</fullName>
    </submittedName>
</protein>
<evidence type="ECO:0000313" key="3">
    <source>
        <dbReference type="EMBL" id="SMC31821.1"/>
    </source>
</evidence>
<gene>
    <name evidence="3" type="ORF">SAMN06296427_10123</name>
</gene>
<reference evidence="3 4" key="1">
    <citation type="submission" date="2017-04" db="EMBL/GenBank/DDBJ databases">
        <authorList>
            <person name="Afonso C.L."/>
            <person name="Miller P.J."/>
            <person name="Scott M.A."/>
            <person name="Spackman E."/>
            <person name="Goraichik I."/>
            <person name="Dimitrov K.M."/>
            <person name="Suarez D.L."/>
            <person name="Swayne D.E."/>
        </authorList>
    </citation>
    <scope>NUCLEOTIDE SEQUENCE [LARGE SCALE GENOMIC DNA]</scope>
    <source>
        <strain evidence="3 4">CGMCC 1.12708</strain>
    </source>
</reference>
<keyword evidence="1" id="KW-0732">Signal</keyword>
<feature type="domain" description="PorZ N-terminal beta-propeller" evidence="2">
    <location>
        <begin position="41"/>
        <end position="196"/>
    </location>
</feature>
<organism evidence="3 4">
    <name type="scientific">Moheibacter sediminis</name>
    <dbReference type="NCBI Taxonomy" id="1434700"/>
    <lineage>
        <taxon>Bacteria</taxon>
        <taxon>Pseudomonadati</taxon>
        <taxon>Bacteroidota</taxon>
        <taxon>Flavobacteriia</taxon>
        <taxon>Flavobacteriales</taxon>
        <taxon>Weeksellaceae</taxon>
        <taxon>Moheibacter</taxon>
    </lineage>
</organism>
<dbReference type="InterPro" id="IPR026444">
    <property type="entry name" value="Secre_tail"/>
</dbReference>
<evidence type="ECO:0000256" key="1">
    <source>
        <dbReference type="ARBA" id="ARBA00022729"/>
    </source>
</evidence>
<accession>A0A1W1Y7L2</accession>
<dbReference type="Pfam" id="PF21544">
    <property type="entry name" value="PorZ_N_b_propeller"/>
    <property type="match status" value="1"/>
</dbReference>